<gene>
    <name evidence="1" type="ORF">HGD80_03460</name>
</gene>
<dbReference type="EMBL" id="CP066882">
    <property type="protein sequence ID" value="QYC30826.1"/>
    <property type="molecule type" value="Genomic_DNA"/>
</dbReference>
<protein>
    <submittedName>
        <fullName evidence="1">ApaG domain</fullName>
    </submittedName>
</protein>
<dbReference type="Proteomes" id="UP000825369">
    <property type="component" value="Chromosome"/>
</dbReference>
<sequence>MSQKKKIQLKVYFQLLQIQITNQKKKTIQLMKRRMEIIKKNYFISI</sequence>
<organism evidence="1 2">
    <name type="scientific">Paulownia witches'-broom phytoplasma</name>
    <dbReference type="NCBI Taxonomy" id="39647"/>
    <lineage>
        <taxon>Bacteria</taxon>
        <taxon>Bacillati</taxon>
        <taxon>Mycoplasmatota</taxon>
        <taxon>Mollicutes</taxon>
        <taxon>Acholeplasmatales</taxon>
        <taxon>Acholeplasmataceae</taxon>
        <taxon>Candidatus Phytoplasma</taxon>
        <taxon>16SrI (Aster yellows group)</taxon>
    </lineage>
</organism>
<reference evidence="1 2" key="1">
    <citation type="journal article" date="2021" name="Mol. Plant">
        <title>Genomic insights into the fast growth of paulownias and the formation of Paulownia witches' broom.</title>
        <authorList>
            <person name="Cao Y."/>
            <person name="Sun G."/>
            <person name="Zhai X."/>
            <person name="Xu P."/>
            <person name="Ma L."/>
            <person name="Deng M."/>
            <person name="Zhao Z."/>
            <person name="Yang H."/>
            <person name="Dong Y."/>
            <person name="Shang Z."/>
            <person name="Lv Y."/>
            <person name="Yan L."/>
            <person name="Liu H."/>
            <person name="Cao X."/>
            <person name="Li B."/>
            <person name="Wang Z."/>
            <person name="Zhao X."/>
            <person name="Yu H."/>
            <person name="Wang F."/>
            <person name="Ma W."/>
            <person name="Huang J."/>
            <person name="Fan G."/>
        </authorList>
    </citation>
    <scope>NUCLEOTIDE SEQUENCE [LARGE SCALE GENOMIC DNA]</scope>
    <source>
        <strain evidence="1 2">Zhengzhou</strain>
    </source>
</reference>
<accession>A0ABX8TQF6</accession>
<name>A0ABX8TQF6_9MOLU</name>
<evidence type="ECO:0000313" key="2">
    <source>
        <dbReference type="Proteomes" id="UP000825369"/>
    </source>
</evidence>
<keyword evidence="2" id="KW-1185">Reference proteome</keyword>
<evidence type="ECO:0000313" key="1">
    <source>
        <dbReference type="EMBL" id="QYC30826.1"/>
    </source>
</evidence>
<proteinExistence type="predicted"/>